<gene>
    <name evidence="1" type="ORF">HA336_06115</name>
</gene>
<evidence type="ECO:0000313" key="1">
    <source>
        <dbReference type="EMBL" id="HII70791.1"/>
    </source>
</evidence>
<proteinExistence type="predicted"/>
<accession>A0A832WS66</accession>
<evidence type="ECO:0000313" key="2">
    <source>
        <dbReference type="Proteomes" id="UP000619545"/>
    </source>
</evidence>
<reference evidence="1" key="1">
    <citation type="journal article" date="2020" name="bioRxiv">
        <title>A rank-normalized archaeal taxonomy based on genome phylogeny resolves widespread incomplete and uneven classifications.</title>
        <authorList>
            <person name="Rinke C."/>
            <person name="Chuvochina M."/>
            <person name="Mussig A.J."/>
            <person name="Chaumeil P.-A."/>
            <person name="Waite D.W."/>
            <person name="Whitman W.B."/>
            <person name="Parks D.H."/>
            <person name="Hugenholtz P."/>
        </authorList>
    </citation>
    <scope>NUCLEOTIDE SEQUENCE</scope>
    <source>
        <strain evidence="1">UBA8853</strain>
    </source>
</reference>
<protein>
    <submittedName>
        <fullName evidence="1">Uncharacterized protein</fullName>
    </submittedName>
</protein>
<dbReference type="Proteomes" id="UP000619545">
    <property type="component" value="Unassembled WGS sequence"/>
</dbReference>
<sequence length="91" mass="10507">MSRIGEIVTEMFQDGRLFLGMGEYAQTVAYDELLLWFDVLFDDEHILDEGDRVERKVGKLLTALYYGTVGYTVTEHTDEGNNSWIYVHAHT</sequence>
<name>A0A832WS66_9EURY</name>
<dbReference type="EMBL" id="DUJS01000004">
    <property type="protein sequence ID" value="HII70791.1"/>
    <property type="molecule type" value="Genomic_DNA"/>
</dbReference>
<comment type="caution">
    <text evidence="1">The sequence shown here is derived from an EMBL/GenBank/DDBJ whole genome shotgun (WGS) entry which is preliminary data.</text>
</comment>
<dbReference type="AlphaFoldDB" id="A0A832WS66"/>
<dbReference type="GeneID" id="1477372"/>
<dbReference type="RefSeq" id="WP_011018441.1">
    <property type="nucleotide sequence ID" value="NZ_DUJS01000004.1"/>
</dbReference>
<organism evidence="1 2">
    <name type="scientific">Methanopyrus kandleri</name>
    <dbReference type="NCBI Taxonomy" id="2320"/>
    <lineage>
        <taxon>Archaea</taxon>
        <taxon>Methanobacteriati</taxon>
        <taxon>Methanobacteriota</taxon>
        <taxon>Methanomada group</taxon>
        <taxon>Methanopyri</taxon>
        <taxon>Methanopyrales</taxon>
        <taxon>Methanopyraceae</taxon>
        <taxon>Methanopyrus</taxon>
    </lineage>
</organism>